<gene>
    <name evidence="2" type="ORF">SAMN05421541_101638</name>
</gene>
<sequence length="323" mass="34705">MTLEEDLRVTLHDRAAAARPPAADLLTEVTSGVRRDVRRRRLTAGGAGVAVVVAALAVPLMRHDADPPRPQPLPAASPSLPVGWERSMWAPAPFFPLRPTWVPADLGTRPEVLQMGPNEVLRYERNGDVLTAEIGVVDPAWDAETTGEHATEVNGVPATVRTAGAGPGDRYVSVRWQMPEVGGWVQVTSRGRHTEAEVLRFARGLDGGMGSMAGTSLAPFVFGVLPVRVSTQYQSPDQVCLTDRDVTRRREPDGLCVLVADEPFVGGGERVTVAGRAASLRLDSGSLVIDLGGRVLTVTWDPGRFPLSRDEVLAFAGGITYRR</sequence>
<dbReference type="RefSeq" id="WP_093609670.1">
    <property type="nucleotide sequence ID" value="NZ_BOMT01000010.1"/>
</dbReference>
<evidence type="ECO:0000313" key="2">
    <source>
        <dbReference type="EMBL" id="SFE41674.1"/>
    </source>
</evidence>
<organism evidence="2 3">
    <name type="scientific">Actinoplanes philippinensis</name>
    <dbReference type="NCBI Taxonomy" id="35752"/>
    <lineage>
        <taxon>Bacteria</taxon>
        <taxon>Bacillati</taxon>
        <taxon>Actinomycetota</taxon>
        <taxon>Actinomycetes</taxon>
        <taxon>Micromonosporales</taxon>
        <taxon>Micromonosporaceae</taxon>
        <taxon>Actinoplanes</taxon>
    </lineage>
</organism>
<dbReference type="Proteomes" id="UP000199645">
    <property type="component" value="Unassembled WGS sequence"/>
</dbReference>
<dbReference type="OrthoDB" id="3293900at2"/>
<protein>
    <submittedName>
        <fullName evidence="2">Uncharacterized protein</fullName>
    </submittedName>
</protein>
<dbReference type="AlphaFoldDB" id="A0A1I2ACC3"/>
<dbReference type="EMBL" id="FONV01000001">
    <property type="protein sequence ID" value="SFE41674.1"/>
    <property type="molecule type" value="Genomic_DNA"/>
</dbReference>
<keyword evidence="1" id="KW-0472">Membrane</keyword>
<feature type="transmembrane region" description="Helical" evidence="1">
    <location>
        <begin position="42"/>
        <end position="61"/>
    </location>
</feature>
<accession>A0A1I2ACC3</accession>
<keyword evidence="1" id="KW-0812">Transmembrane</keyword>
<keyword evidence="1" id="KW-1133">Transmembrane helix</keyword>
<evidence type="ECO:0000313" key="3">
    <source>
        <dbReference type="Proteomes" id="UP000199645"/>
    </source>
</evidence>
<evidence type="ECO:0000256" key="1">
    <source>
        <dbReference type="SAM" id="Phobius"/>
    </source>
</evidence>
<dbReference type="STRING" id="35752.SAMN05421541_101638"/>
<proteinExistence type="predicted"/>
<name>A0A1I2ACC3_9ACTN</name>
<keyword evidence="3" id="KW-1185">Reference proteome</keyword>
<reference evidence="2 3" key="1">
    <citation type="submission" date="2016-10" db="EMBL/GenBank/DDBJ databases">
        <authorList>
            <person name="de Groot N.N."/>
        </authorList>
    </citation>
    <scope>NUCLEOTIDE SEQUENCE [LARGE SCALE GENOMIC DNA]</scope>
    <source>
        <strain evidence="2 3">DSM 43019</strain>
    </source>
</reference>